<dbReference type="PROSITE" id="PS51318">
    <property type="entry name" value="TAT"/>
    <property type="match status" value="1"/>
</dbReference>
<evidence type="ECO:0000313" key="9">
    <source>
        <dbReference type="Proteomes" id="UP001595660"/>
    </source>
</evidence>
<dbReference type="AlphaFoldDB" id="A0ABD5NI69"/>
<name>A0ABD5NI69_9EURY</name>
<evidence type="ECO:0000256" key="2">
    <source>
        <dbReference type="ARBA" id="ARBA00022448"/>
    </source>
</evidence>
<dbReference type="CDD" id="cd04220">
    <property type="entry name" value="Halocyanin"/>
    <property type="match status" value="1"/>
</dbReference>
<evidence type="ECO:0000256" key="4">
    <source>
        <dbReference type="ARBA" id="ARBA00022982"/>
    </source>
</evidence>
<dbReference type="InterPro" id="IPR008972">
    <property type="entry name" value="Cupredoxin"/>
</dbReference>
<feature type="domain" description="Blue (type 1) copper" evidence="7">
    <location>
        <begin position="49"/>
        <end position="134"/>
    </location>
</feature>
<dbReference type="PANTHER" id="PTHR34192">
    <property type="entry name" value="PLASTOCYANIN MAJOR ISOFORM, CHLOROPLASTIC-RELATED"/>
    <property type="match status" value="1"/>
</dbReference>
<evidence type="ECO:0000259" key="7">
    <source>
        <dbReference type="Pfam" id="PF00127"/>
    </source>
</evidence>
<keyword evidence="5" id="KW-0186">Copper</keyword>
<dbReference type="EMBL" id="JBHRWN010000002">
    <property type="protein sequence ID" value="MFC3478674.1"/>
    <property type="molecule type" value="Genomic_DNA"/>
</dbReference>
<dbReference type="InterPro" id="IPR000923">
    <property type="entry name" value="BlueCu_1"/>
</dbReference>
<accession>A0ABD5NI69</accession>
<evidence type="ECO:0000256" key="3">
    <source>
        <dbReference type="ARBA" id="ARBA00022723"/>
    </source>
</evidence>
<dbReference type="InterPro" id="IPR006311">
    <property type="entry name" value="TAT_signal"/>
</dbReference>
<keyword evidence="3" id="KW-0479">Metal-binding</keyword>
<dbReference type="PANTHER" id="PTHR34192:SF10">
    <property type="entry name" value="PLASTOCYANIN MAJOR ISOFORM, CHLOROPLASTIC-RELATED"/>
    <property type="match status" value="1"/>
</dbReference>
<dbReference type="Pfam" id="PF00127">
    <property type="entry name" value="Copper-bind"/>
    <property type="match status" value="1"/>
</dbReference>
<sequence length="185" mass="19367">MNSDADEPVSRRRFLRTGATAAAAGAALTGTAAAQEGEGGGSSGPKVVEVGANGNKFTPETVYVKPGQTVKWVWRGPGHNVHATDVPSDAEWSVNTEITGPPKEYEYTFDGPTGEYKYVCDPHASLGMEGTVVVTNNPPSNEGYQSILGDSAKTAAVAAVGSMTSVLGMTYFFMRYGGDYSEGDE</sequence>
<evidence type="ECO:0000256" key="5">
    <source>
        <dbReference type="ARBA" id="ARBA00023008"/>
    </source>
</evidence>
<dbReference type="GO" id="GO:0046872">
    <property type="term" value="F:metal ion binding"/>
    <property type="evidence" value="ECO:0007669"/>
    <property type="project" value="UniProtKB-KW"/>
</dbReference>
<keyword evidence="4" id="KW-0249">Electron transport</keyword>
<gene>
    <name evidence="8" type="ORF">ACFOKC_13165</name>
</gene>
<dbReference type="PROSITE" id="PS00196">
    <property type="entry name" value="COPPER_BLUE"/>
    <property type="match status" value="1"/>
</dbReference>
<evidence type="ECO:0000256" key="6">
    <source>
        <dbReference type="ARBA" id="ARBA00023136"/>
    </source>
</evidence>
<dbReference type="GO" id="GO:0016020">
    <property type="term" value="C:membrane"/>
    <property type="evidence" value="ECO:0007669"/>
    <property type="project" value="UniProtKB-SubCell"/>
</dbReference>
<keyword evidence="2" id="KW-0813">Transport</keyword>
<keyword evidence="9" id="KW-1185">Reference proteome</keyword>
<dbReference type="SUPFAM" id="SSF49503">
    <property type="entry name" value="Cupredoxins"/>
    <property type="match status" value="1"/>
</dbReference>
<dbReference type="GeneID" id="69118314"/>
<protein>
    <submittedName>
        <fullName evidence="8">Plastocyanin/azurin family copper-binding protein</fullName>
    </submittedName>
</protein>
<organism evidence="8 9">
    <name type="scientific">Halobacterium litoreum</name>
    <dbReference type="NCBI Taxonomy" id="2039234"/>
    <lineage>
        <taxon>Archaea</taxon>
        <taxon>Methanobacteriati</taxon>
        <taxon>Methanobacteriota</taxon>
        <taxon>Stenosarchaea group</taxon>
        <taxon>Halobacteria</taxon>
        <taxon>Halobacteriales</taxon>
        <taxon>Halobacteriaceae</taxon>
        <taxon>Halobacterium</taxon>
    </lineage>
</organism>
<dbReference type="Gene3D" id="2.60.40.420">
    <property type="entry name" value="Cupredoxins - blue copper proteins"/>
    <property type="match status" value="1"/>
</dbReference>
<reference evidence="8 9" key="1">
    <citation type="journal article" date="2019" name="Int. J. Syst. Evol. Microbiol.">
        <title>The Global Catalogue of Microorganisms (GCM) 10K type strain sequencing project: providing services to taxonomists for standard genome sequencing and annotation.</title>
        <authorList>
            <consortium name="The Broad Institute Genomics Platform"/>
            <consortium name="The Broad Institute Genome Sequencing Center for Infectious Disease"/>
            <person name="Wu L."/>
            <person name="Ma J."/>
        </authorList>
    </citation>
    <scope>NUCLEOTIDE SEQUENCE [LARGE SCALE GENOMIC DNA]</scope>
    <source>
        <strain evidence="8 9">CGMCC 1.12562</strain>
    </source>
</reference>
<dbReference type="RefSeq" id="WP_232569998.1">
    <property type="nucleotide sequence ID" value="NZ_CP089466.1"/>
</dbReference>
<dbReference type="Proteomes" id="UP001595660">
    <property type="component" value="Unassembled WGS sequence"/>
</dbReference>
<evidence type="ECO:0000256" key="1">
    <source>
        <dbReference type="ARBA" id="ARBA00004370"/>
    </source>
</evidence>
<evidence type="ECO:0000313" key="8">
    <source>
        <dbReference type="EMBL" id="MFC3478674.1"/>
    </source>
</evidence>
<comment type="caution">
    <text evidence="8">The sequence shown here is derived from an EMBL/GenBank/DDBJ whole genome shotgun (WGS) entry which is preliminary data.</text>
</comment>
<proteinExistence type="predicted"/>
<keyword evidence="6" id="KW-0472">Membrane</keyword>
<comment type="subcellular location">
    <subcellularLocation>
        <location evidence="1">Membrane</location>
    </subcellularLocation>
</comment>
<dbReference type="InterPro" id="IPR028871">
    <property type="entry name" value="BlueCu_1_BS"/>
</dbReference>